<feature type="transmembrane region" description="Helical" evidence="1">
    <location>
        <begin position="20"/>
        <end position="45"/>
    </location>
</feature>
<proteinExistence type="predicted"/>
<dbReference type="InterPro" id="IPR045339">
    <property type="entry name" value="DUF6534"/>
</dbReference>
<keyword evidence="1" id="KW-1133">Transmembrane helix</keyword>
<dbReference type="OrthoDB" id="2757242at2759"/>
<keyword evidence="1" id="KW-0812">Transmembrane</keyword>
<feature type="transmembrane region" description="Helical" evidence="1">
    <location>
        <begin position="130"/>
        <end position="150"/>
    </location>
</feature>
<gene>
    <name evidence="3" type="ORF">BD311DRAFT_749386</name>
</gene>
<protein>
    <recommendedName>
        <fullName evidence="2">DUF6534 domain-containing protein</fullName>
    </recommendedName>
</protein>
<feature type="domain" description="DUF6534" evidence="2">
    <location>
        <begin position="178"/>
        <end position="261"/>
    </location>
</feature>
<evidence type="ECO:0000313" key="3">
    <source>
        <dbReference type="EMBL" id="TBU33184.1"/>
    </source>
</evidence>
<dbReference type="PANTHER" id="PTHR40465:SF1">
    <property type="entry name" value="DUF6534 DOMAIN-CONTAINING PROTEIN"/>
    <property type="match status" value="1"/>
</dbReference>
<evidence type="ECO:0000259" key="2">
    <source>
        <dbReference type="Pfam" id="PF20152"/>
    </source>
</evidence>
<name>A0A4Q9MYI5_9APHY</name>
<feature type="transmembrane region" description="Helical" evidence="1">
    <location>
        <begin position="170"/>
        <end position="192"/>
    </location>
</feature>
<reference evidence="3" key="1">
    <citation type="submission" date="2019-01" db="EMBL/GenBank/DDBJ databases">
        <title>Draft genome sequences of three monokaryotic isolates of the white-rot basidiomycete fungus Dichomitus squalens.</title>
        <authorList>
            <consortium name="DOE Joint Genome Institute"/>
            <person name="Lopez S.C."/>
            <person name="Andreopoulos B."/>
            <person name="Pangilinan J."/>
            <person name="Lipzen A."/>
            <person name="Riley R."/>
            <person name="Ahrendt S."/>
            <person name="Ng V."/>
            <person name="Barry K."/>
            <person name="Daum C."/>
            <person name="Grigoriev I.V."/>
            <person name="Hilden K.S."/>
            <person name="Makela M.R."/>
            <person name="de Vries R.P."/>
        </authorList>
    </citation>
    <scope>NUCLEOTIDE SEQUENCE [LARGE SCALE GENOMIC DNA]</scope>
    <source>
        <strain evidence="3">OM18370.1</strain>
    </source>
</reference>
<feature type="transmembrane region" description="Helical" evidence="1">
    <location>
        <begin position="204"/>
        <end position="232"/>
    </location>
</feature>
<dbReference type="EMBL" id="ML143392">
    <property type="protein sequence ID" value="TBU33184.1"/>
    <property type="molecule type" value="Genomic_DNA"/>
</dbReference>
<accession>A0A4Q9MYI5</accession>
<organism evidence="3">
    <name type="scientific">Dichomitus squalens</name>
    <dbReference type="NCBI Taxonomy" id="114155"/>
    <lineage>
        <taxon>Eukaryota</taxon>
        <taxon>Fungi</taxon>
        <taxon>Dikarya</taxon>
        <taxon>Basidiomycota</taxon>
        <taxon>Agaricomycotina</taxon>
        <taxon>Agaricomycetes</taxon>
        <taxon>Polyporales</taxon>
        <taxon>Polyporaceae</taxon>
        <taxon>Dichomitus</taxon>
    </lineage>
</organism>
<feature type="transmembrane region" description="Helical" evidence="1">
    <location>
        <begin position="57"/>
        <end position="82"/>
    </location>
</feature>
<dbReference type="PANTHER" id="PTHR40465">
    <property type="entry name" value="CHROMOSOME 1, WHOLE GENOME SHOTGUN SEQUENCE"/>
    <property type="match status" value="1"/>
</dbReference>
<dbReference type="Proteomes" id="UP000292957">
    <property type="component" value="Unassembled WGS sequence"/>
</dbReference>
<evidence type="ECO:0000256" key="1">
    <source>
        <dbReference type="SAM" id="Phobius"/>
    </source>
</evidence>
<dbReference type="AlphaFoldDB" id="A0A4Q9MYI5"/>
<feature type="transmembrane region" description="Helical" evidence="1">
    <location>
        <begin position="97"/>
        <end position="118"/>
    </location>
</feature>
<dbReference type="Pfam" id="PF20152">
    <property type="entry name" value="DUF6534"/>
    <property type="match status" value="1"/>
</dbReference>
<keyword evidence="1" id="KW-0472">Membrane</keyword>
<sequence>MSIDRHRPRNNLPVNVDLTIGVGLIGYALALLLYGITTGQTLLYVGRYGRLQSTFWTRWMVLIIWLIDTTHTFIVSCSMYYYCISFHADPTQFSRVIWVYGAIAICSECSNGLVRMGYAYRIWRFSKRRAPVPFAIVIISLLLLAMGNFYGIKELRAHSFLELDGIAWSFYFTSSLNFISDAIIAVSMVSLFRRFLTGLRRFDIVLQTIIVYIVNTGVLSVILTSISLASFLLWPTTFFYIISYWILVKMHACSFIAVLHAEQELADQASGRYKNDPPMFTTALRVDVEHTGSPDQAETAGLTTSTIYSPVTEDYGSADGLEIVEIYRKSQDSKASSIGGTG</sequence>